<evidence type="ECO:0000313" key="1">
    <source>
        <dbReference type="EMBL" id="MDH4625577.1"/>
    </source>
</evidence>
<protein>
    <submittedName>
        <fullName evidence="1">Uncharacterized protein</fullName>
    </submittedName>
</protein>
<proteinExistence type="predicted"/>
<comment type="caution">
    <text evidence="1">The sequence shown here is derived from an EMBL/GenBank/DDBJ whole genome shotgun (WGS) entry which is preliminary data.</text>
</comment>
<organism evidence="1 2">
    <name type="scientific">Pseudomonas syringae pv. papulans</name>
    <dbReference type="NCBI Taxonomy" id="83963"/>
    <lineage>
        <taxon>Bacteria</taxon>
        <taxon>Pseudomonadati</taxon>
        <taxon>Pseudomonadota</taxon>
        <taxon>Gammaproteobacteria</taxon>
        <taxon>Pseudomonadales</taxon>
        <taxon>Pseudomonadaceae</taxon>
        <taxon>Pseudomonas</taxon>
        <taxon>Pseudomonas syringae</taxon>
    </lineage>
</organism>
<dbReference type="Proteomes" id="UP001162155">
    <property type="component" value="Unassembled WGS sequence"/>
</dbReference>
<gene>
    <name evidence="1" type="ORF">JW322_28375</name>
</gene>
<dbReference type="EMBL" id="JAFFRZ010000002">
    <property type="protein sequence ID" value="MDH4625577.1"/>
    <property type="molecule type" value="Genomic_DNA"/>
</dbReference>
<evidence type="ECO:0000313" key="2">
    <source>
        <dbReference type="Proteomes" id="UP001162155"/>
    </source>
</evidence>
<sequence length="166" mass="18561">MENYVNIKAIQAIGLTLKGYSDTETGRGLAWSCKVYFQNKKIGLVSNSGHGGPTVIDVPVETLDYIVNALKSNAYTLTLESAGQLNEEPTDSRNWFGDAVTQMIDEVDRLRKLKRLAKTHVIVRQKSSANEFEFYKIAPSDSSRARLIRQLGDDLVCFMNDEILSL</sequence>
<reference evidence="1" key="1">
    <citation type="submission" date="2021-02" db="EMBL/GenBank/DDBJ databases">
        <title>Genome analysis of blister spot of apple pathogen from New York area.</title>
        <authorList>
            <person name="Kandel P."/>
            <person name="Hockett K.L."/>
            <person name="Santander R."/>
            <person name="Acimovic S."/>
        </authorList>
    </citation>
    <scope>NUCLEOTIDE SEQUENCE</scope>
    <source>
        <strain evidence="1">PSP1</strain>
    </source>
</reference>
<dbReference type="AlphaFoldDB" id="A0AA43IWF4"/>
<name>A0AA43IWF4_PSESX</name>
<accession>A0AA43IWF4</accession>
<dbReference type="RefSeq" id="WP_280319795.1">
    <property type="nucleotide sequence ID" value="NZ_JAFFRY010000016.1"/>
</dbReference>